<comment type="caution">
    <text evidence="4">The sequence shown here is derived from an EMBL/GenBank/DDBJ whole genome shotgun (WGS) entry which is preliminary data.</text>
</comment>
<dbReference type="InterPro" id="IPR037185">
    <property type="entry name" value="EmrE-like"/>
</dbReference>
<keyword evidence="2" id="KW-0812">Transmembrane</keyword>
<dbReference type="SUPFAM" id="SSF103481">
    <property type="entry name" value="Multidrug resistance efflux transporter EmrE"/>
    <property type="match status" value="2"/>
</dbReference>
<keyword evidence="5" id="KW-1185">Reference proteome</keyword>
<feature type="transmembrane region" description="Helical" evidence="2">
    <location>
        <begin position="73"/>
        <end position="91"/>
    </location>
</feature>
<feature type="transmembrane region" description="Helical" evidence="2">
    <location>
        <begin position="224"/>
        <end position="245"/>
    </location>
</feature>
<reference evidence="4" key="1">
    <citation type="submission" date="2022-05" db="EMBL/GenBank/DDBJ databases">
        <title>Expanded diversity of anoxic marine methylotrophy in a Black Sea sulfate reducing microorganism.</title>
        <authorList>
            <person name="Fischer P.Q."/>
            <person name="Stams A.J.M."/>
            <person name="Villanueva L."/>
            <person name="Sousa D.Z."/>
        </authorList>
    </citation>
    <scope>NUCLEOTIDE SEQUENCE</scope>
    <source>
        <strain evidence="4">P130</strain>
    </source>
</reference>
<feature type="domain" description="EamA" evidence="3">
    <location>
        <begin position="11"/>
        <end position="145"/>
    </location>
</feature>
<feature type="transmembrane region" description="Helical" evidence="2">
    <location>
        <begin position="257"/>
        <end position="275"/>
    </location>
</feature>
<dbReference type="EMBL" id="JAMJEV010000004">
    <property type="protein sequence ID" value="MDO0822424.1"/>
    <property type="molecule type" value="Genomic_DNA"/>
</dbReference>
<keyword evidence="2" id="KW-0472">Membrane</keyword>
<keyword evidence="2" id="KW-1133">Transmembrane helix</keyword>
<feature type="domain" description="EamA" evidence="3">
    <location>
        <begin position="157"/>
        <end position="295"/>
    </location>
</feature>
<name>A0ABT8QPG6_9FIRM</name>
<evidence type="ECO:0000256" key="2">
    <source>
        <dbReference type="SAM" id="Phobius"/>
    </source>
</evidence>
<evidence type="ECO:0000313" key="5">
    <source>
        <dbReference type="Proteomes" id="UP001176021"/>
    </source>
</evidence>
<comment type="similarity">
    <text evidence="1">Belongs to the EamA transporter family.</text>
</comment>
<sequence length="315" mass="35168">MRTNYLSNKRLGLFYAMFSGIFWGTNGTFCTWLSDLGLGAQSIAILAPAYNLIFFSTMLLITNKPGFIIRPKLFVFILLGGMTSAISNTSFVKSVSYFPVGIVSTLIFCNVFVIMIISRIVFKHRITTRKIGAAIITVFGVCLVLDVFSQGFHLNYYGLFWILLTILSWSIMMTLEKYLLEEGVDENAVLMYIALFAVIILSFSTSPVTVVSSIVQISIETHGYALLVVLGFGLIPQIGCYSFYIKGLKYIEPSYMQIFYSLDPVMASILGYFVFNQTLNFNNMAGMCIILGVVIYIQIAENRKGIESTTEVAKV</sequence>
<feature type="transmembrane region" description="Helical" evidence="2">
    <location>
        <begin position="97"/>
        <end position="122"/>
    </location>
</feature>
<evidence type="ECO:0000259" key="3">
    <source>
        <dbReference type="Pfam" id="PF00892"/>
    </source>
</evidence>
<feature type="transmembrane region" description="Helical" evidence="2">
    <location>
        <begin position="154"/>
        <end position="175"/>
    </location>
</feature>
<feature type="transmembrane region" description="Helical" evidence="2">
    <location>
        <begin position="281"/>
        <end position="299"/>
    </location>
</feature>
<dbReference type="InterPro" id="IPR000620">
    <property type="entry name" value="EamA_dom"/>
</dbReference>
<dbReference type="PANTHER" id="PTHR22911">
    <property type="entry name" value="ACYL-MALONYL CONDENSING ENZYME-RELATED"/>
    <property type="match status" value="1"/>
</dbReference>
<dbReference type="Proteomes" id="UP001176021">
    <property type="component" value="Unassembled WGS sequence"/>
</dbReference>
<proteinExistence type="inferred from homology"/>
<dbReference type="RefSeq" id="WP_301998850.1">
    <property type="nucleotide sequence ID" value="NZ_JAMJEV010000004.1"/>
</dbReference>
<feature type="transmembrane region" description="Helical" evidence="2">
    <location>
        <begin position="12"/>
        <end position="34"/>
    </location>
</feature>
<evidence type="ECO:0000256" key="1">
    <source>
        <dbReference type="ARBA" id="ARBA00007362"/>
    </source>
</evidence>
<accession>A0ABT8QPG6</accession>
<gene>
    <name evidence="4" type="ORF">M8H41_06085</name>
</gene>
<evidence type="ECO:0000313" key="4">
    <source>
        <dbReference type="EMBL" id="MDO0822424.1"/>
    </source>
</evidence>
<feature type="transmembrane region" description="Helical" evidence="2">
    <location>
        <begin position="40"/>
        <end position="61"/>
    </location>
</feature>
<feature type="transmembrane region" description="Helical" evidence="2">
    <location>
        <begin position="187"/>
        <end position="204"/>
    </location>
</feature>
<dbReference type="PANTHER" id="PTHR22911:SF79">
    <property type="entry name" value="MOBA-LIKE NTP TRANSFERASE DOMAIN-CONTAINING PROTEIN"/>
    <property type="match status" value="1"/>
</dbReference>
<dbReference type="Pfam" id="PF00892">
    <property type="entry name" value="EamA"/>
    <property type="match status" value="2"/>
</dbReference>
<organism evidence="4 5">
    <name type="scientific">Desulfosporosinus nitroreducens</name>
    <dbReference type="NCBI Taxonomy" id="2018668"/>
    <lineage>
        <taxon>Bacteria</taxon>
        <taxon>Bacillati</taxon>
        <taxon>Bacillota</taxon>
        <taxon>Clostridia</taxon>
        <taxon>Eubacteriales</taxon>
        <taxon>Desulfitobacteriaceae</taxon>
        <taxon>Desulfosporosinus</taxon>
    </lineage>
</organism>
<protein>
    <submittedName>
        <fullName evidence="4">DMT family transporter</fullName>
    </submittedName>
</protein>